<dbReference type="RefSeq" id="XP_021853037.1">
    <property type="nucleotide sequence ID" value="XM_021997345.2"/>
</dbReference>
<keyword evidence="2" id="KW-1185">Reference proteome</keyword>
<proteinExistence type="predicted"/>
<evidence type="ECO:0000313" key="3">
    <source>
        <dbReference type="RefSeq" id="XP_021853037.1"/>
    </source>
</evidence>
<gene>
    <name evidence="3" type="primary">LOC110792522</name>
</gene>
<dbReference type="KEGG" id="soe:110792522"/>
<name>A0A9R0IPY6_SPIOL</name>
<reference evidence="3" key="2">
    <citation type="submission" date="2025-08" db="UniProtKB">
        <authorList>
            <consortium name="RefSeq"/>
        </authorList>
    </citation>
    <scope>IDENTIFICATION</scope>
    <source>
        <tissue evidence="3">Leaf</tissue>
    </source>
</reference>
<dbReference type="AlphaFoldDB" id="A0A9R0IPY6"/>
<reference evidence="2" key="1">
    <citation type="journal article" date="2021" name="Nat. Commun.">
        <title>Genomic analyses provide insights into spinach domestication and the genetic basis of agronomic traits.</title>
        <authorList>
            <person name="Cai X."/>
            <person name="Sun X."/>
            <person name="Xu C."/>
            <person name="Sun H."/>
            <person name="Wang X."/>
            <person name="Ge C."/>
            <person name="Zhang Z."/>
            <person name="Wang Q."/>
            <person name="Fei Z."/>
            <person name="Jiao C."/>
            <person name="Wang Q."/>
        </authorList>
    </citation>
    <scope>NUCLEOTIDE SEQUENCE [LARGE SCALE GENOMIC DNA]</scope>
    <source>
        <strain evidence="2">cv. Varoflay</strain>
    </source>
</reference>
<protein>
    <submittedName>
        <fullName evidence="3">Uncharacterized protein</fullName>
    </submittedName>
</protein>
<evidence type="ECO:0000313" key="2">
    <source>
        <dbReference type="Proteomes" id="UP000813463"/>
    </source>
</evidence>
<dbReference type="Proteomes" id="UP000813463">
    <property type="component" value="Chromosome 2"/>
</dbReference>
<accession>A0A9R0IPY6</accession>
<evidence type="ECO:0000256" key="1">
    <source>
        <dbReference type="SAM" id="MobiDB-lite"/>
    </source>
</evidence>
<sequence length="357" mass="40006">MASDGSWTDQNREESREVEPNEDRLVVRDTSAEKSSAGILSIWHCILTRYLAICANNDGRPKEEEKTHYTMIEIYRHMRHLRLAMNGIENPDSISISEIAKPFNSMFTIISEDEWVEQLQSLMQEVITMRDSLDDIKELLLVTDLNKCVVENDNQPKNLICLLTLWYWFAAWSSPVDQSENLSSATADFMEAIEAQDKSLGFLLVCTSQIQLKEQQQLQIIFSKLLLMLKSDPKHWTDVLTRFIDAMSSTPKAPETLMTSSMHLEPFQNANKFDSISNPPITTTLAISFLPSLANIVKAVVQTAVVKLVVENGIKAGKALCTKVAENSDEILETLKGAAKVVGRAQVAGNTGVIVHY</sequence>
<feature type="compositionally biased region" description="Basic and acidic residues" evidence="1">
    <location>
        <begin position="10"/>
        <end position="29"/>
    </location>
</feature>
<feature type="region of interest" description="Disordered" evidence="1">
    <location>
        <begin position="1"/>
        <end position="29"/>
    </location>
</feature>
<dbReference type="GeneID" id="110792522"/>
<organism evidence="2 3">
    <name type="scientific">Spinacia oleracea</name>
    <name type="common">Spinach</name>
    <dbReference type="NCBI Taxonomy" id="3562"/>
    <lineage>
        <taxon>Eukaryota</taxon>
        <taxon>Viridiplantae</taxon>
        <taxon>Streptophyta</taxon>
        <taxon>Embryophyta</taxon>
        <taxon>Tracheophyta</taxon>
        <taxon>Spermatophyta</taxon>
        <taxon>Magnoliopsida</taxon>
        <taxon>eudicotyledons</taxon>
        <taxon>Gunneridae</taxon>
        <taxon>Pentapetalae</taxon>
        <taxon>Caryophyllales</taxon>
        <taxon>Chenopodiaceae</taxon>
        <taxon>Chenopodioideae</taxon>
        <taxon>Anserineae</taxon>
        <taxon>Spinacia</taxon>
    </lineage>
</organism>